<dbReference type="Gene3D" id="3.40.630.30">
    <property type="match status" value="1"/>
</dbReference>
<dbReference type="Proteomes" id="UP000183995">
    <property type="component" value="Unassembled WGS sequence"/>
</dbReference>
<dbReference type="InterPro" id="IPR000182">
    <property type="entry name" value="GNAT_dom"/>
</dbReference>
<evidence type="ECO:0000313" key="2">
    <source>
        <dbReference type="EMBL" id="SHH75192.1"/>
    </source>
</evidence>
<name>A0A1M5VIT6_9FIRM</name>
<protein>
    <submittedName>
        <fullName evidence="2">Acetyltransferase (GNAT) domain-containing protein</fullName>
    </submittedName>
</protein>
<proteinExistence type="predicted"/>
<reference evidence="2 3" key="1">
    <citation type="submission" date="2016-11" db="EMBL/GenBank/DDBJ databases">
        <authorList>
            <person name="Jaros S."/>
            <person name="Januszkiewicz K."/>
            <person name="Wedrychowicz H."/>
        </authorList>
    </citation>
    <scope>NUCLEOTIDE SEQUENCE [LARGE SCALE GENOMIC DNA]</scope>
    <source>
        <strain evidence="2 3">DSM 10068</strain>
    </source>
</reference>
<dbReference type="STRING" id="1123282.SAMN02745823_00854"/>
<evidence type="ECO:0000313" key="3">
    <source>
        <dbReference type="Proteomes" id="UP000183995"/>
    </source>
</evidence>
<dbReference type="CDD" id="cd04301">
    <property type="entry name" value="NAT_SF"/>
    <property type="match status" value="1"/>
</dbReference>
<gene>
    <name evidence="2" type="ORF">SAMN02745823_00854</name>
</gene>
<evidence type="ECO:0000259" key="1">
    <source>
        <dbReference type="PROSITE" id="PS51186"/>
    </source>
</evidence>
<dbReference type="PROSITE" id="PS51186">
    <property type="entry name" value="GNAT"/>
    <property type="match status" value="1"/>
</dbReference>
<feature type="domain" description="N-acetyltransferase" evidence="1">
    <location>
        <begin position="6"/>
        <end position="147"/>
    </location>
</feature>
<accession>A0A1M5VIT6</accession>
<organism evidence="2 3">
    <name type="scientific">Sporobacter termitidis DSM 10068</name>
    <dbReference type="NCBI Taxonomy" id="1123282"/>
    <lineage>
        <taxon>Bacteria</taxon>
        <taxon>Bacillati</taxon>
        <taxon>Bacillota</taxon>
        <taxon>Clostridia</taxon>
        <taxon>Eubacteriales</taxon>
        <taxon>Oscillospiraceae</taxon>
        <taxon>Sporobacter</taxon>
    </lineage>
</organism>
<dbReference type="GO" id="GO:0016747">
    <property type="term" value="F:acyltransferase activity, transferring groups other than amino-acyl groups"/>
    <property type="evidence" value="ECO:0007669"/>
    <property type="project" value="InterPro"/>
</dbReference>
<keyword evidence="2" id="KW-0808">Transferase</keyword>
<dbReference type="InterPro" id="IPR016181">
    <property type="entry name" value="Acyl_CoA_acyltransferase"/>
</dbReference>
<dbReference type="Pfam" id="PF13527">
    <property type="entry name" value="Acetyltransf_9"/>
    <property type="match status" value="1"/>
</dbReference>
<keyword evidence="3" id="KW-1185">Reference proteome</keyword>
<dbReference type="EMBL" id="FQXV01000002">
    <property type="protein sequence ID" value="SHH75192.1"/>
    <property type="molecule type" value="Genomic_DNA"/>
</dbReference>
<sequence>MSGRDNIVRTAYAQDESALKALWRAVFGDDPADIDHFFETYFSPELTAVIDEDKTPVSAAYILPVGRLVRPGRTPVDCAMIYAVATQPACRGRGYGEAVTGAAGNLAVKRGFPAVVLKPADDGLFDFYGQRSDFREFFDVYEYRYRPSALPAPTLTAAPATPEAYRALRRHFLDGTVYIDMDERGLAYQQYLCAASGGGLYALSDGGRDAGCAIVEPDGPAVHVKELLLDSDRRPKDAVSALAAHFPAAEYAVRTTSPCAVTPPTGKKRFGMLLANADLENGAAHNMKWYGPAFD</sequence>
<dbReference type="SUPFAM" id="SSF55729">
    <property type="entry name" value="Acyl-CoA N-acyltransferases (Nat)"/>
    <property type="match status" value="1"/>
</dbReference>
<dbReference type="AlphaFoldDB" id="A0A1M5VIT6"/>